<dbReference type="OrthoDB" id="190265at2759"/>
<evidence type="ECO:0000256" key="4">
    <source>
        <dbReference type="ARBA" id="ARBA00022807"/>
    </source>
</evidence>
<dbReference type="Proteomes" id="UP000000305">
    <property type="component" value="Unassembled WGS sequence"/>
</dbReference>
<evidence type="ECO:0000256" key="3">
    <source>
        <dbReference type="ARBA" id="ARBA00022801"/>
    </source>
</evidence>
<keyword evidence="3" id="KW-0378">Hydrolase</keyword>
<dbReference type="eggNOG" id="KOG1543">
    <property type="taxonomic scope" value="Eukaryota"/>
</dbReference>
<keyword evidence="5" id="KW-0865">Zymogen</keyword>
<dbReference type="GO" id="GO:0051603">
    <property type="term" value="P:proteolysis involved in protein catabolic process"/>
    <property type="evidence" value="ECO:0000318"/>
    <property type="project" value="GO_Central"/>
</dbReference>
<dbReference type="PRINTS" id="PR00705">
    <property type="entry name" value="PAPAIN"/>
</dbReference>
<dbReference type="PROSITE" id="PS00640">
    <property type="entry name" value="THIOL_PROTEASE_ASN"/>
    <property type="match status" value="1"/>
</dbReference>
<dbReference type="PANTHER" id="PTHR12411">
    <property type="entry name" value="CYSTEINE PROTEASE FAMILY C1-RELATED"/>
    <property type="match status" value="1"/>
</dbReference>
<protein>
    <recommendedName>
        <fullName evidence="7">Peptidase C1A papain C-terminal domain-containing protein</fullName>
    </recommendedName>
</protein>
<keyword evidence="4" id="KW-0788">Thiol protease</keyword>
<keyword evidence="2" id="KW-0645">Protease</keyword>
<dbReference type="EMBL" id="GL732528">
    <property type="protein sequence ID" value="EFX87406.1"/>
    <property type="molecule type" value="Genomic_DNA"/>
</dbReference>
<proteinExistence type="inferred from homology"/>
<dbReference type="InterPro" id="IPR013128">
    <property type="entry name" value="Peptidase_C1A"/>
</dbReference>
<comment type="similarity">
    <text evidence="1">Belongs to the peptidase C1 family.</text>
</comment>
<dbReference type="FunCoup" id="E9G0G7">
    <property type="interactions" value="106"/>
</dbReference>
<dbReference type="Pfam" id="PF08246">
    <property type="entry name" value="Inhibitor_I29"/>
    <property type="match status" value="1"/>
</dbReference>
<evidence type="ECO:0000256" key="2">
    <source>
        <dbReference type="ARBA" id="ARBA00022670"/>
    </source>
</evidence>
<organism evidence="8 9">
    <name type="scientific">Daphnia pulex</name>
    <name type="common">Water flea</name>
    <dbReference type="NCBI Taxonomy" id="6669"/>
    <lineage>
        <taxon>Eukaryota</taxon>
        <taxon>Metazoa</taxon>
        <taxon>Ecdysozoa</taxon>
        <taxon>Arthropoda</taxon>
        <taxon>Crustacea</taxon>
        <taxon>Branchiopoda</taxon>
        <taxon>Diplostraca</taxon>
        <taxon>Cladocera</taxon>
        <taxon>Anomopoda</taxon>
        <taxon>Daphniidae</taxon>
        <taxon>Daphnia</taxon>
    </lineage>
</organism>
<evidence type="ECO:0000313" key="8">
    <source>
        <dbReference type="EMBL" id="EFX87406.1"/>
    </source>
</evidence>
<dbReference type="CDD" id="cd02248">
    <property type="entry name" value="Peptidase_C1A"/>
    <property type="match status" value="1"/>
</dbReference>
<evidence type="ECO:0000259" key="7">
    <source>
        <dbReference type="SMART" id="SM00645"/>
    </source>
</evidence>
<dbReference type="InterPro" id="IPR025661">
    <property type="entry name" value="Pept_asp_AS"/>
</dbReference>
<dbReference type="InterPro" id="IPR000668">
    <property type="entry name" value="Peptidase_C1A_C"/>
</dbReference>
<dbReference type="InterPro" id="IPR013201">
    <property type="entry name" value="Prot_inhib_I29"/>
</dbReference>
<keyword evidence="9" id="KW-1185">Reference proteome</keyword>
<dbReference type="InterPro" id="IPR039417">
    <property type="entry name" value="Peptidase_C1A_papain-like"/>
</dbReference>
<gene>
    <name evidence="8" type="ORF">DAPPUDRAFT_312323</name>
</gene>
<dbReference type="PROSITE" id="PS00639">
    <property type="entry name" value="THIOL_PROTEASE_HIS"/>
    <property type="match status" value="1"/>
</dbReference>
<dbReference type="HOGENOM" id="CLU_012184_1_2_1"/>
<dbReference type="GO" id="GO:0004197">
    <property type="term" value="F:cysteine-type endopeptidase activity"/>
    <property type="evidence" value="ECO:0000318"/>
    <property type="project" value="GO_Central"/>
</dbReference>
<feature type="domain" description="Peptidase C1A papain C-terminal" evidence="7">
    <location>
        <begin position="106"/>
        <end position="317"/>
    </location>
</feature>
<keyword evidence="6" id="KW-1015">Disulfide bond</keyword>
<dbReference type="SUPFAM" id="SSF54001">
    <property type="entry name" value="Cysteine proteinases"/>
    <property type="match status" value="1"/>
</dbReference>
<evidence type="ECO:0000256" key="6">
    <source>
        <dbReference type="ARBA" id="ARBA00023157"/>
    </source>
</evidence>
<evidence type="ECO:0000313" key="9">
    <source>
        <dbReference type="Proteomes" id="UP000000305"/>
    </source>
</evidence>
<dbReference type="AlphaFoldDB" id="E9G0G7"/>
<dbReference type="PROSITE" id="PS00139">
    <property type="entry name" value="THIOL_PROTEASE_CYS"/>
    <property type="match status" value="1"/>
</dbReference>
<dbReference type="Pfam" id="PF00112">
    <property type="entry name" value="Peptidase_C1"/>
    <property type="match status" value="1"/>
</dbReference>
<evidence type="ECO:0000256" key="5">
    <source>
        <dbReference type="ARBA" id="ARBA00023145"/>
    </source>
</evidence>
<dbReference type="InParanoid" id="E9G0G7"/>
<reference evidence="8 9" key="1">
    <citation type="journal article" date="2011" name="Science">
        <title>The ecoresponsive genome of Daphnia pulex.</title>
        <authorList>
            <person name="Colbourne J.K."/>
            <person name="Pfrender M.E."/>
            <person name="Gilbert D."/>
            <person name="Thomas W.K."/>
            <person name="Tucker A."/>
            <person name="Oakley T.H."/>
            <person name="Tokishita S."/>
            <person name="Aerts A."/>
            <person name="Arnold G.J."/>
            <person name="Basu M.K."/>
            <person name="Bauer D.J."/>
            <person name="Caceres C.E."/>
            <person name="Carmel L."/>
            <person name="Casola C."/>
            <person name="Choi J.H."/>
            <person name="Detter J.C."/>
            <person name="Dong Q."/>
            <person name="Dusheyko S."/>
            <person name="Eads B.D."/>
            <person name="Frohlich T."/>
            <person name="Geiler-Samerotte K.A."/>
            <person name="Gerlach D."/>
            <person name="Hatcher P."/>
            <person name="Jogdeo S."/>
            <person name="Krijgsveld J."/>
            <person name="Kriventseva E.V."/>
            <person name="Kultz D."/>
            <person name="Laforsch C."/>
            <person name="Lindquist E."/>
            <person name="Lopez J."/>
            <person name="Manak J.R."/>
            <person name="Muller J."/>
            <person name="Pangilinan J."/>
            <person name="Patwardhan R.P."/>
            <person name="Pitluck S."/>
            <person name="Pritham E.J."/>
            <person name="Rechtsteiner A."/>
            <person name="Rho M."/>
            <person name="Rogozin I.B."/>
            <person name="Sakarya O."/>
            <person name="Salamov A."/>
            <person name="Schaack S."/>
            <person name="Shapiro H."/>
            <person name="Shiga Y."/>
            <person name="Skalitzky C."/>
            <person name="Smith Z."/>
            <person name="Souvorov A."/>
            <person name="Sung W."/>
            <person name="Tang Z."/>
            <person name="Tsuchiya D."/>
            <person name="Tu H."/>
            <person name="Vos H."/>
            <person name="Wang M."/>
            <person name="Wolf Y.I."/>
            <person name="Yamagata H."/>
            <person name="Yamada T."/>
            <person name="Ye Y."/>
            <person name="Shaw J.R."/>
            <person name="Andrews J."/>
            <person name="Crease T.J."/>
            <person name="Tang H."/>
            <person name="Lucas S.M."/>
            <person name="Robertson H.M."/>
            <person name="Bork P."/>
            <person name="Koonin E.V."/>
            <person name="Zdobnov E.M."/>
            <person name="Grigoriev I.V."/>
            <person name="Lynch M."/>
            <person name="Boore J.L."/>
        </authorList>
    </citation>
    <scope>NUCLEOTIDE SEQUENCE [LARGE SCALE GENOMIC DNA]</scope>
</reference>
<dbReference type="PhylomeDB" id="E9G0G7"/>
<dbReference type="FunFam" id="3.90.70.10:FF:000337">
    <property type="entry name" value="Uncharacterized protein"/>
    <property type="match status" value="1"/>
</dbReference>
<dbReference type="KEGG" id="dpx:DAPPUDRAFT_312323"/>
<accession>E9G0G7</accession>
<dbReference type="GO" id="GO:0005615">
    <property type="term" value="C:extracellular space"/>
    <property type="evidence" value="ECO:0000318"/>
    <property type="project" value="GO_Central"/>
</dbReference>
<dbReference type="SMART" id="SM00645">
    <property type="entry name" value="Pept_C1"/>
    <property type="match status" value="1"/>
</dbReference>
<evidence type="ECO:0000256" key="1">
    <source>
        <dbReference type="ARBA" id="ARBA00008455"/>
    </source>
</evidence>
<dbReference type="GO" id="GO:0005764">
    <property type="term" value="C:lysosome"/>
    <property type="evidence" value="ECO:0000318"/>
    <property type="project" value="GO_Central"/>
</dbReference>
<sequence length="319" mass="35723">MAVSVVKGYSDEDAWRDYKKKYKLDYNIAGDNGKRDRARKKNFLAQMEQIKRHNSKKDNGFFQELNEFSVLRPWEKKRFLGVNASMVPSAEFLKSIPVFDLQSRQLPPSLDYRFHSCLPAIRRQGQCGSCWAFTAITPLEFSKCNITKSPVMLSEQHLVDCDTSNNGCNGGWYMDAWNYLKSKSGSAKRQLYTYTARKGACKFKSSMVGAQVSTYGYVQSKNTAAMQSALQQYGPLAVAINVINSFFSYGGGVYDDPACDGPDVNHAVVLVGWGNLNGVDFWVVRNSWGTGWGLSGYGRILRGVNRCNIESYPAFVKAA</sequence>
<dbReference type="InterPro" id="IPR000169">
    <property type="entry name" value="Pept_cys_AS"/>
</dbReference>
<dbReference type="InterPro" id="IPR038765">
    <property type="entry name" value="Papain-like_cys_pep_sf"/>
</dbReference>
<name>E9G0G7_DAPPU</name>
<dbReference type="Gene3D" id="3.90.70.10">
    <property type="entry name" value="Cysteine proteinases"/>
    <property type="match status" value="1"/>
</dbReference>
<dbReference type="InterPro" id="IPR025660">
    <property type="entry name" value="Pept_his_AS"/>
</dbReference>